<dbReference type="AlphaFoldDB" id="A0A2S8BK63"/>
<sequence length="37" mass="4106">MVISTLPVARSVWLRHGLIEHARATYPIPITHVLADA</sequence>
<evidence type="ECO:0000313" key="2">
    <source>
        <dbReference type="Proteomes" id="UP000238296"/>
    </source>
</evidence>
<dbReference type="Gene3D" id="3.40.50.620">
    <property type="entry name" value="HUPs"/>
    <property type="match status" value="1"/>
</dbReference>
<dbReference type="EMBL" id="PPEA01000403">
    <property type="protein sequence ID" value="PQM47015.1"/>
    <property type="molecule type" value="Genomic_DNA"/>
</dbReference>
<proteinExistence type="predicted"/>
<protein>
    <submittedName>
        <fullName evidence="1">Uncharacterized protein</fullName>
    </submittedName>
</protein>
<evidence type="ECO:0000313" key="1">
    <source>
        <dbReference type="EMBL" id="PQM47015.1"/>
    </source>
</evidence>
<reference evidence="1 2" key="1">
    <citation type="journal article" date="2017" name="Int. J. Syst. Evol. Microbiol.">
        <title>Mycobacterium talmoniae sp. nov., a slowly growing mycobacterium isolated from human respiratory samples.</title>
        <authorList>
            <person name="Davidson R.M."/>
            <person name="DeGroote M.A."/>
            <person name="Marola J.L."/>
            <person name="Buss S."/>
            <person name="Jones V."/>
            <person name="McNeil M.R."/>
            <person name="Freifeld A.G."/>
            <person name="Elaine Epperson L."/>
            <person name="Hasan N.A."/>
            <person name="Jackson M."/>
            <person name="Iwen P.C."/>
            <person name="Salfinger M."/>
            <person name="Strong M."/>
        </authorList>
    </citation>
    <scope>NUCLEOTIDE SEQUENCE [LARGE SCALE GENOMIC DNA]</scope>
    <source>
        <strain evidence="1 2">ATCC BAA-2683</strain>
    </source>
</reference>
<dbReference type="Proteomes" id="UP000238296">
    <property type="component" value="Unassembled WGS sequence"/>
</dbReference>
<dbReference type="SUPFAM" id="SSF52402">
    <property type="entry name" value="Adenine nucleotide alpha hydrolases-like"/>
    <property type="match status" value="1"/>
</dbReference>
<dbReference type="InterPro" id="IPR014729">
    <property type="entry name" value="Rossmann-like_a/b/a_fold"/>
</dbReference>
<accession>A0A2S8BK63</accession>
<gene>
    <name evidence="1" type="ORF">C1Y40_02797</name>
</gene>
<name>A0A2S8BK63_9MYCO</name>
<organism evidence="1 2">
    <name type="scientific">Mycobacterium talmoniae</name>
    <dbReference type="NCBI Taxonomy" id="1858794"/>
    <lineage>
        <taxon>Bacteria</taxon>
        <taxon>Bacillati</taxon>
        <taxon>Actinomycetota</taxon>
        <taxon>Actinomycetes</taxon>
        <taxon>Mycobacteriales</taxon>
        <taxon>Mycobacteriaceae</taxon>
        <taxon>Mycobacterium</taxon>
    </lineage>
</organism>
<comment type="caution">
    <text evidence="1">The sequence shown here is derived from an EMBL/GenBank/DDBJ whole genome shotgun (WGS) entry which is preliminary data.</text>
</comment>